<dbReference type="Proteomes" id="UP000007796">
    <property type="component" value="Unassembled WGS sequence"/>
</dbReference>
<protein>
    <submittedName>
        <fullName evidence="2">Uncharacterized protein</fullName>
    </submittedName>
</protein>
<feature type="region of interest" description="Disordered" evidence="1">
    <location>
        <begin position="1"/>
        <end position="50"/>
    </location>
</feature>
<feature type="region of interest" description="Disordered" evidence="1">
    <location>
        <begin position="351"/>
        <end position="377"/>
    </location>
</feature>
<proteinExistence type="predicted"/>
<feature type="compositionally biased region" description="Polar residues" evidence="1">
    <location>
        <begin position="292"/>
        <end position="304"/>
    </location>
</feature>
<reference evidence="2 3" key="1">
    <citation type="journal article" date="2011" name="Proc. Natl. Acad. Sci. U.S.A.">
        <title>Genome and transcriptome analyses of the mountain pine beetle-fungal symbiont Grosmannia clavigera, a lodgepole pine pathogen.</title>
        <authorList>
            <person name="DiGuistini S."/>
            <person name="Wang Y."/>
            <person name="Liao N.Y."/>
            <person name="Taylor G."/>
            <person name="Tanguay P."/>
            <person name="Feau N."/>
            <person name="Henrissat B."/>
            <person name="Chan S.K."/>
            <person name="Hesse-Orce U."/>
            <person name="Alamouti S.M."/>
            <person name="Tsui C.K.M."/>
            <person name="Docking R.T."/>
            <person name="Levasseur A."/>
            <person name="Haridas S."/>
            <person name="Robertson G."/>
            <person name="Birol I."/>
            <person name="Holt R.A."/>
            <person name="Marra M.A."/>
            <person name="Hamelin R.C."/>
            <person name="Hirst M."/>
            <person name="Jones S.J.M."/>
            <person name="Bohlmann J."/>
            <person name="Breuil C."/>
        </authorList>
    </citation>
    <scope>NUCLEOTIDE SEQUENCE [LARGE SCALE GENOMIC DNA]</scope>
    <source>
        <strain evidence="3">kw1407 / UAMH 11150</strain>
    </source>
</reference>
<evidence type="ECO:0000313" key="2">
    <source>
        <dbReference type="EMBL" id="EFX02286.1"/>
    </source>
</evidence>
<sequence>MPEKLHHGKRHIDEAKTVIGTGRLDKGAPKKARFNSPNSDDNTTPDNDSGFEMLDIKEDSGEEAFSASDVAHSPLTKSVPSNIFLPTPGMLYMSKSDETEESCIAMVLPYYADIGFPPHNNLSSEFEGHHEMEMSPTTRNVHVNKAFVQHFGWDLPISEGEETTNDRSAPAVVISGTPRNASVPLRSLMLFSQNPEALREIGDVDEALDLYGQIRTRQDLQALDKLMTKNCIPSQLTFNVTQAKNTVNISEPDEGCSLSDSALEQLLVVGTIDDDTVNGPYMTEGSKEPESSEGNHGITVQIQQELPGDTRPLPKLRNAVSPAKSVASTSNDTIVDVEGVTRRRRFTHGDTVEYGCHGRPASPTAHQTHQTTTGSLH</sequence>
<organism evidence="3">
    <name type="scientific">Grosmannia clavigera (strain kw1407 / UAMH 11150)</name>
    <name type="common">Blue stain fungus</name>
    <name type="synonym">Graphiocladiella clavigera</name>
    <dbReference type="NCBI Taxonomy" id="655863"/>
    <lineage>
        <taxon>Eukaryota</taxon>
        <taxon>Fungi</taxon>
        <taxon>Dikarya</taxon>
        <taxon>Ascomycota</taxon>
        <taxon>Pezizomycotina</taxon>
        <taxon>Sordariomycetes</taxon>
        <taxon>Sordariomycetidae</taxon>
        <taxon>Ophiostomatales</taxon>
        <taxon>Ophiostomataceae</taxon>
        <taxon>Leptographium</taxon>
    </lineage>
</organism>
<dbReference type="RefSeq" id="XP_014171768.1">
    <property type="nucleotide sequence ID" value="XM_014316293.1"/>
</dbReference>
<dbReference type="InParanoid" id="F0XJW8"/>
<dbReference type="GeneID" id="25975313"/>
<dbReference type="AlphaFoldDB" id="F0XJW8"/>
<accession>F0XJW8</accession>
<feature type="compositionally biased region" description="Low complexity" evidence="1">
    <location>
        <begin position="35"/>
        <end position="48"/>
    </location>
</feature>
<feature type="region of interest" description="Disordered" evidence="1">
    <location>
        <begin position="274"/>
        <end position="330"/>
    </location>
</feature>
<evidence type="ECO:0000256" key="1">
    <source>
        <dbReference type="SAM" id="MobiDB-lite"/>
    </source>
</evidence>
<evidence type="ECO:0000313" key="3">
    <source>
        <dbReference type="Proteomes" id="UP000007796"/>
    </source>
</evidence>
<dbReference type="HOGENOM" id="CLU_733737_0_0_1"/>
<feature type="compositionally biased region" description="Basic and acidic residues" evidence="1">
    <location>
        <begin position="1"/>
        <end position="16"/>
    </location>
</feature>
<feature type="compositionally biased region" description="Polar residues" evidence="1">
    <location>
        <begin position="364"/>
        <end position="377"/>
    </location>
</feature>
<dbReference type="EMBL" id="GL629782">
    <property type="protein sequence ID" value="EFX02286.1"/>
    <property type="molecule type" value="Genomic_DNA"/>
</dbReference>
<name>F0XJW8_GROCL</name>
<keyword evidence="3" id="KW-1185">Reference proteome</keyword>
<gene>
    <name evidence="2" type="ORF">CMQ_2335</name>
</gene>